<reference evidence="2 3" key="1">
    <citation type="submission" date="2016-02" db="EMBL/GenBank/DDBJ databases">
        <title>Comparative genomic and transcriptomic foundation for Pichia pastoris.</title>
        <authorList>
            <person name="Love K.R."/>
            <person name="Shah K.A."/>
            <person name="Whittaker C.A."/>
            <person name="Wu J."/>
            <person name="Bartlett M.C."/>
            <person name="Ma D."/>
            <person name="Leeson R.L."/>
            <person name="Priest M."/>
            <person name="Young S.K."/>
            <person name="Love J.C."/>
        </authorList>
    </citation>
    <scope>NUCLEOTIDE SEQUENCE [LARGE SCALE GENOMIC DNA]</scope>
    <source>
        <strain evidence="2 3">ATCC 28485</strain>
    </source>
</reference>
<dbReference type="Proteomes" id="UP000094565">
    <property type="component" value="Chromosome 2"/>
</dbReference>
<evidence type="ECO:0000313" key="3">
    <source>
        <dbReference type="Proteomes" id="UP000094565"/>
    </source>
</evidence>
<protein>
    <submittedName>
        <fullName evidence="2">BA75_03285T0</fullName>
    </submittedName>
</protein>
<keyword evidence="1" id="KW-1133">Transmembrane helix</keyword>
<evidence type="ECO:0000256" key="1">
    <source>
        <dbReference type="SAM" id="Phobius"/>
    </source>
</evidence>
<name>A0A1B2JCT9_PICPA</name>
<keyword evidence="3" id="KW-1185">Reference proteome</keyword>
<feature type="transmembrane region" description="Helical" evidence="1">
    <location>
        <begin position="20"/>
        <end position="39"/>
    </location>
</feature>
<keyword evidence="1" id="KW-0812">Transmembrane</keyword>
<dbReference type="EMBL" id="CP014585">
    <property type="protein sequence ID" value="ANZ75874.1"/>
    <property type="molecule type" value="Genomic_DNA"/>
</dbReference>
<gene>
    <name evidence="2" type="ORF">ATY40_BA7503285</name>
</gene>
<proteinExistence type="predicted"/>
<keyword evidence="1" id="KW-0472">Membrane</keyword>
<organism evidence="2 3">
    <name type="scientific">Komagataella pastoris</name>
    <name type="common">Yeast</name>
    <name type="synonym">Pichia pastoris</name>
    <dbReference type="NCBI Taxonomy" id="4922"/>
    <lineage>
        <taxon>Eukaryota</taxon>
        <taxon>Fungi</taxon>
        <taxon>Dikarya</taxon>
        <taxon>Ascomycota</taxon>
        <taxon>Saccharomycotina</taxon>
        <taxon>Pichiomycetes</taxon>
        <taxon>Pichiales</taxon>
        <taxon>Pichiaceae</taxon>
        <taxon>Komagataella</taxon>
    </lineage>
</organism>
<sequence>MPFDLTNRRLTLSKLYYHELFMNLFFILFFFFSFYGVLFQTEFFIRTCEKKPVVPTISLYSVAISKYEAHPLWHNLVYGSASILGGKAVSSKFKPLSRLDTSPTSSRIISKSKPHLIWVHNRHKSNKYV</sequence>
<accession>A0A1B2JCT9</accession>
<dbReference type="AlphaFoldDB" id="A0A1B2JCT9"/>
<evidence type="ECO:0000313" key="2">
    <source>
        <dbReference type="EMBL" id="ANZ75874.1"/>
    </source>
</evidence>